<feature type="region of interest" description="Disordered" evidence="1">
    <location>
        <begin position="1"/>
        <end position="20"/>
    </location>
</feature>
<evidence type="ECO:0000313" key="2">
    <source>
        <dbReference type="EMBL" id="GGT26760.1"/>
    </source>
</evidence>
<reference evidence="2" key="2">
    <citation type="submission" date="2020-09" db="EMBL/GenBank/DDBJ databases">
        <authorList>
            <person name="Sun Q."/>
            <person name="Ohkuma M."/>
        </authorList>
    </citation>
    <scope>NUCLEOTIDE SEQUENCE</scope>
    <source>
        <strain evidence="2">JCM 3172</strain>
    </source>
</reference>
<gene>
    <name evidence="2" type="ORF">GCM10014713_20000</name>
</gene>
<name>A0A918GZI3_9ACTN</name>
<proteinExistence type="predicted"/>
<dbReference type="EMBL" id="BMQQ01000005">
    <property type="protein sequence ID" value="GGT26760.1"/>
    <property type="molecule type" value="Genomic_DNA"/>
</dbReference>
<organism evidence="2 3">
    <name type="scientific">Streptomyces purpureus</name>
    <dbReference type="NCBI Taxonomy" id="1951"/>
    <lineage>
        <taxon>Bacteria</taxon>
        <taxon>Bacillati</taxon>
        <taxon>Actinomycetota</taxon>
        <taxon>Actinomycetes</taxon>
        <taxon>Kitasatosporales</taxon>
        <taxon>Streptomycetaceae</taxon>
        <taxon>Streptomyces</taxon>
    </lineage>
</organism>
<comment type="caution">
    <text evidence="2">The sequence shown here is derived from an EMBL/GenBank/DDBJ whole genome shotgun (WGS) entry which is preliminary data.</text>
</comment>
<reference evidence="2" key="1">
    <citation type="journal article" date="2014" name="Int. J. Syst. Evol. Microbiol.">
        <title>Complete genome sequence of Corynebacterium casei LMG S-19264T (=DSM 44701T), isolated from a smear-ripened cheese.</title>
        <authorList>
            <consortium name="US DOE Joint Genome Institute (JGI-PGF)"/>
            <person name="Walter F."/>
            <person name="Albersmeier A."/>
            <person name="Kalinowski J."/>
            <person name="Ruckert C."/>
        </authorList>
    </citation>
    <scope>NUCLEOTIDE SEQUENCE</scope>
    <source>
        <strain evidence="2">JCM 3172</strain>
    </source>
</reference>
<sequence>MGGAGVGDETGAEADGLGPAAGLDVAGALPVAVALRLGGGTTDPGGAPGPAEPTACQISQPAIVSGASAMTATIRFDRARRRGVGDCSSSYGTPRP</sequence>
<dbReference type="Proteomes" id="UP000619486">
    <property type="component" value="Unassembled WGS sequence"/>
</dbReference>
<evidence type="ECO:0000256" key="1">
    <source>
        <dbReference type="SAM" id="MobiDB-lite"/>
    </source>
</evidence>
<accession>A0A918GZI3</accession>
<evidence type="ECO:0000313" key="3">
    <source>
        <dbReference type="Proteomes" id="UP000619486"/>
    </source>
</evidence>
<dbReference type="AlphaFoldDB" id="A0A918GZI3"/>
<keyword evidence="3" id="KW-1185">Reference proteome</keyword>
<protein>
    <submittedName>
        <fullName evidence="2">Uncharacterized protein</fullName>
    </submittedName>
</protein>